<dbReference type="InterPro" id="IPR015089">
    <property type="entry name" value="UQCR"/>
</dbReference>
<keyword evidence="1" id="KW-0812">Transmembrane</keyword>
<organism evidence="2 3">
    <name type="scientific">Diabrotica balteata</name>
    <name type="common">Banded cucumber beetle</name>
    <dbReference type="NCBI Taxonomy" id="107213"/>
    <lineage>
        <taxon>Eukaryota</taxon>
        <taxon>Metazoa</taxon>
        <taxon>Ecdysozoa</taxon>
        <taxon>Arthropoda</taxon>
        <taxon>Hexapoda</taxon>
        <taxon>Insecta</taxon>
        <taxon>Pterygota</taxon>
        <taxon>Neoptera</taxon>
        <taxon>Endopterygota</taxon>
        <taxon>Coleoptera</taxon>
        <taxon>Polyphaga</taxon>
        <taxon>Cucujiformia</taxon>
        <taxon>Chrysomeloidea</taxon>
        <taxon>Chrysomelidae</taxon>
        <taxon>Galerucinae</taxon>
        <taxon>Diabroticina</taxon>
        <taxon>Diabroticites</taxon>
        <taxon>Diabrotica</taxon>
    </lineage>
</organism>
<dbReference type="AlphaFoldDB" id="A0A9P0DZF5"/>
<name>A0A9P0DZF5_DIABA</name>
<dbReference type="SUPFAM" id="SSF81518">
    <property type="entry name" value="Subunit XI (6.4 kDa protein) of cytochrome bc1 complex (Ubiquinol-cytochrome c reductase)"/>
    <property type="match status" value="1"/>
</dbReference>
<accession>A0A9P0DZF5</accession>
<dbReference type="EMBL" id="OU898279">
    <property type="protein sequence ID" value="CAH1279078.1"/>
    <property type="molecule type" value="Genomic_DNA"/>
</dbReference>
<dbReference type="GO" id="GO:0006122">
    <property type="term" value="P:mitochondrial electron transport, ubiquinol to cytochrome c"/>
    <property type="evidence" value="ECO:0007669"/>
    <property type="project" value="InterPro"/>
</dbReference>
<keyword evidence="1" id="KW-0472">Membrane</keyword>
<protein>
    <submittedName>
        <fullName evidence="2">Uncharacterized protein</fullName>
    </submittedName>
</protein>
<dbReference type="Proteomes" id="UP001153709">
    <property type="component" value="Chromosome 4"/>
</dbReference>
<proteinExistence type="predicted"/>
<evidence type="ECO:0000313" key="2">
    <source>
        <dbReference type="EMBL" id="CAH1279078.1"/>
    </source>
</evidence>
<dbReference type="GO" id="GO:0005743">
    <property type="term" value="C:mitochondrial inner membrane"/>
    <property type="evidence" value="ECO:0007669"/>
    <property type="project" value="TreeGrafter"/>
</dbReference>
<dbReference type="PANTHER" id="PTHR15420:SF2">
    <property type="entry name" value="CYTOCHROME B-C1 COMPLEX SUBUNIT 10"/>
    <property type="match status" value="1"/>
</dbReference>
<dbReference type="InterPro" id="IPR029027">
    <property type="entry name" value="Single_a-helix_sf"/>
</dbReference>
<dbReference type="Gene3D" id="1.20.5.220">
    <property type="match status" value="1"/>
</dbReference>
<evidence type="ECO:0000256" key="1">
    <source>
        <dbReference type="SAM" id="Phobius"/>
    </source>
</evidence>
<feature type="transmembrane region" description="Helical" evidence="1">
    <location>
        <begin position="119"/>
        <end position="141"/>
    </location>
</feature>
<dbReference type="PANTHER" id="PTHR15420">
    <property type="entry name" value="UBIQUINOL-CYTOCHROME C REDUCTASE COMPLEX 6.4 KD PROTEIN"/>
    <property type="match status" value="1"/>
</dbReference>
<dbReference type="Pfam" id="PF08997">
    <property type="entry name" value="UCR_6-4kD"/>
    <property type="match status" value="1"/>
</dbReference>
<keyword evidence="1" id="KW-1133">Transmembrane helix</keyword>
<sequence>MSSDDNSKPIGHISKCKIVQKTKQEILKTNQKNRKEQFLAKHDECVSNTINKQMEKCNQTSKSSCKNDHMEIMQEKKKICTIVPKKFPVRPPQLPDVKTYDHLLGFVEFPNLGPKHAKILVSFMPSISLFTLAATLCTVYVCEWKDVLQFLPYYSGKYITDEK</sequence>
<keyword evidence="3" id="KW-1185">Reference proteome</keyword>
<evidence type="ECO:0000313" key="3">
    <source>
        <dbReference type="Proteomes" id="UP001153709"/>
    </source>
</evidence>
<reference evidence="2" key="1">
    <citation type="submission" date="2022-01" db="EMBL/GenBank/DDBJ databases">
        <authorList>
            <person name="King R."/>
        </authorList>
    </citation>
    <scope>NUCLEOTIDE SEQUENCE</scope>
</reference>
<dbReference type="OrthoDB" id="15743at2759"/>
<gene>
    <name evidence="2" type="ORF">DIABBA_LOCUS7146</name>
</gene>